<dbReference type="EMBL" id="FQNF01000060">
    <property type="protein sequence ID" value="SGZ40701.1"/>
    <property type="molecule type" value="Genomic_DNA"/>
</dbReference>
<proteinExistence type="predicted"/>
<name>A0A1L0CP52_9ASCO</name>
<accession>A0A1L0CP52</accession>
<gene>
    <name evidence="1" type="ORF">HGUI_02901</name>
</gene>
<dbReference type="OrthoDB" id="5351126at2759"/>
<evidence type="ECO:0000313" key="2">
    <source>
        <dbReference type="Proteomes" id="UP000183365"/>
    </source>
</evidence>
<evidence type="ECO:0000313" key="1">
    <source>
        <dbReference type="EMBL" id="SGZ40701.1"/>
    </source>
</evidence>
<protein>
    <submittedName>
        <fullName evidence="1">Uncharacterized protein</fullName>
    </submittedName>
</protein>
<reference evidence="2" key="1">
    <citation type="submission" date="2016-11" db="EMBL/GenBank/DDBJ databases">
        <authorList>
            <person name="Guldener U."/>
        </authorList>
    </citation>
    <scope>NUCLEOTIDE SEQUENCE [LARGE SCALE GENOMIC DNA]</scope>
</reference>
<organism evidence="1 2">
    <name type="scientific">Hanseniaspora guilliermondii</name>
    <dbReference type="NCBI Taxonomy" id="56406"/>
    <lineage>
        <taxon>Eukaryota</taxon>
        <taxon>Fungi</taxon>
        <taxon>Dikarya</taxon>
        <taxon>Ascomycota</taxon>
        <taxon>Saccharomycotina</taxon>
        <taxon>Saccharomycetes</taxon>
        <taxon>Saccharomycodales</taxon>
        <taxon>Saccharomycodaceae</taxon>
        <taxon>Hanseniaspora</taxon>
    </lineage>
</organism>
<dbReference type="Proteomes" id="UP000183365">
    <property type="component" value="Unassembled WGS sequence"/>
</dbReference>
<keyword evidence="2" id="KW-1185">Reference proteome</keyword>
<dbReference type="VEuPathDB" id="FungiDB:HGUI_02901"/>
<sequence length="656" mass="77782">MSFNTKLNSRSKNSDVNFVTGRDSNYNYYKIKYSKNYKIKTNSNEDIVIKNFQQSNIKEKKTIEVKKVKSLGNGKKKLKEFITSLNLSRPSSVSEDEKIMSKEYNDDVKKQLFGNDIVLTKIFSHFDAQEDNKILLNNFIFLNKHISKIITRIIYKKCYIESTYMLALFLSTIRNDMKKKNNSKGLCDMVEVVDLSEIKSGSELFKIHCAKLNIPLKEPLDEMSLATWRDWRMKDSTIYGRNLLEMQHQMRKRTISTTSMATLNIDRPINPKKKIKLEDQITNSIERIIDRLLIRKRKRINKTSGSLEEMKRIIKPNNQLNKVKHPLANVHLNKYKDNRDVPIGYVIHILKYFKNLKILNLDHLSISEDFIFLQDMPSYDKPDLKFVKEYFLTRQDEFKFLSDTGINRFNLRMENNIFGLTFSNFFEIFTHLVVDTNIKSLSLKSCYFVKKAHIEELLLKQYTKNNFMDLELYKSTMNNSYLWCNTPILEGRHFFVFFFMSNLVEYIRSHTNQNILFLRKRLVSFDEFIFKSQYFSLNGVPCNESDNFLKFQVCYGLNEPDSGVSFEIEDKLNDTIRVKFHFGWKTYMETNNVFLKENDFFNFHNNMSLLRLADSLRNENIDPKYYTLEILAEYLLLRMKLEYIMLKHGSIGYNTI</sequence>
<dbReference type="AlphaFoldDB" id="A0A1L0CP52"/>